<dbReference type="AlphaFoldDB" id="A0A4Q9EMW1"/>
<name>A0A4Q9EMW1_9GAMM</name>
<dbReference type="EMBL" id="SITD01000060">
    <property type="protein sequence ID" value="TBM25259.1"/>
    <property type="molecule type" value="Genomic_DNA"/>
</dbReference>
<evidence type="ECO:0000313" key="1">
    <source>
        <dbReference type="EMBL" id="TBM25259.1"/>
    </source>
</evidence>
<organism evidence="1 2">
    <name type="scientific">Hafnia paralvei</name>
    <dbReference type="NCBI Taxonomy" id="546367"/>
    <lineage>
        <taxon>Bacteria</taxon>
        <taxon>Pseudomonadati</taxon>
        <taxon>Pseudomonadota</taxon>
        <taxon>Gammaproteobacteria</taxon>
        <taxon>Enterobacterales</taxon>
        <taxon>Hafniaceae</taxon>
        <taxon>Hafnia</taxon>
    </lineage>
</organism>
<gene>
    <name evidence="1" type="ORF">EYY89_13410</name>
</gene>
<accession>A0A4Q9EMW1</accession>
<reference evidence="1 2" key="1">
    <citation type="submission" date="2019-02" db="EMBL/GenBank/DDBJ databases">
        <title>Comparative genomic analysis of the Hafnia genus genomes.</title>
        <authorList>
            <person name="Zhiqiu Y."/>
            <person name="Chao Y."/>
            <person name="Yuhui D."/>
            <person name="Di H."/>
            <person name="Bin L."/>
        </authorList>
    </citation>
    <scope>NUCLEOTIDE SEQUENCE [LARGE SCALE GENOMIC DNA]</scope>
    <source>
        <strain evidence="1 2">PCM_1194</strain>
    </source>
</reference>
<evidence type="ECO:0000313" key="2">
    <source>
        <dbReference type="Proteomes" id="UP000293380"/>
    </source>
</evidence>
<comment type="caution">
    <text evidence="1">The sequence shown here is derived from an EMBL/GenBank/DDBJ whole genome shotgun (WGS) entry which is preliminary data.</text>
</comment>
<proteinExistence type="predicted"/>
<sequence length="108" mass="12399">MKGLCDPELEHDFSGRQWGDIAVDSKLKNGSYVLAENKRESRWERLLGIEIFTILRLKVRAIIVNSHFEVLWLNQRGFSSVTKHPLKIESTAGQYFQRQATAGCFAVF</sequence>
<dbReference type="Proteomes" id="UP000293380">
    <property type="component" value="Unassembled WGS sequence"/>
</dbReference>
<protein>
    <submittedName>
        <fullName evidence="1">Uncharacterized protein</fullName>
    </submittedName>
</protein>